<dbReference type="InterPro" id="IPR023631">
    <property type="entry name" value="Amidase_dom"/>
</dbReference>
<dbReference type="InterPro" id="IPR000120">
    <property type="entry name" value="Amidase"/>
</dbReference>
<protein>
    <submittedName>
        <fullName evidence="2">Amidase signature enzyme</fullName>
    </submittedName>
</protein>
<dbReference type="PANTHER" id="PTHR11895:SF7">
    <property type="entry name" value="GLUTAMYL-TRNA(GLN) AMIDOTRANSFERASE SUBUNIT A, MITOCHONDRIAL"/>
    <property type="match status" value="1"/>
</dbReference>
<dbReference type="SUPFAM" id="SSF75304">
    <property type="entry name" value="Amidase signature (AS) enzymes"/>
    <property type="match status" value="1"/>
</dbReference>
<evidence type="ECO:0000313" key="2">
    <source>
        <dbReference type="EMBL" id="KAF2023462.1"/>
    </source>
</evidence>
<keyword evidence="3" id="KW-1185">Reference proteome</keyword>
<accession>A0A9P4LGD9</accession>
<dbReference type="AlphaFoldDB" id="A0A9P4LGD9"/>
<dbReference type="GO" id="GO:0003824">
    <property type="term" value="F:catalytic activity"/>
    <property type="evidence" value="ECO:0007669"/>
    <property type="project" value="InterPro"/>
</dbReference>
<sequence>MTRYRAIEVLKLLKDDKVNVVTYARDLLDRIDKRESIVKAWTYLDLEFVLNQAKALDQIPKEKRGPLHGLAVGVKDVMSTKDMPTQLGSELYQGHQSNYDASIVGILRAAGALVFGKTTTTEICVANSGPGTTNPHDPKRTPGGSSCGSAAAVADFHVPIALGAQTGGSIIRPASFTGVFALKPTYNTVLPEGTKVFSSTFDTLGFLTRSIADLQLLADVFALEDAEPVRDIPLKKARVAIVKTPNWEAAGPGTKAAMEKAEEILGKSGVEVYDVSFPSPLDDRDHVKHVCKVIVCLEARASFLREYRVNNEKIGPDVGSLVENEANFTTHDLSKALDSLASMRPVVDKLAGEYSAILTPSAVDEAPIGLDDMGSPAFNTFWTGFHVPVLNVPAFTGSHGMPIGLSLVTGMRKDCT</sequence>
<dbReference type="InterPro" id="IPR036928">
    <property type="entry name" value="AS_sf"/>
</dbReference>
<dbReference type="Proteomes" id="UP000799777">
    <property type="component" value="Unassembled WGS sequence"/>
</dbReference>
<dbReference type="PANTHER" id="PTHR11895">
    <property type="entry name" value="TRANSAMIDASE"/>
    <property type="match status" value="1"/>
</dbReference>
<organism evidence="2 3">
    <name type="scientific">Setomelanomma holmii</name>
    <dbReference type="NCBI Taxonomy" id="210430"/>
    <lineage>
        <taxon>Eukaryota</taxon>
        <taxon>Fungi</taxon>
        <taxon>Dikarya</taxon>
        <taxon>Ascomycota</taxon>
        <taxon>Pezizomycotina</taxon>
        <taxon>Dothideomycetes</taxon>
        <taxon>Pleosporomycetidae</taxon>
        <taxon>Pleosporales</taxon>
        <taxon>Pleosporineae</taxon>
        <taxon>Phaeosphaeriaceae</taxon>
        <taxon>Setomelanomma</taxon>
    </lineage>
</organism>
<comment type="caution">
    <text evidence="2">The sequence shown here is derived from an EMBL/GenBank/DDBJ whole genome shotgun (WGS) entry which is preliminary data.</text>
</comment>
<reference evidence="2" key="1">
    <citation type="journal article" date="2020" name="Stud. Mycol.">
        <title>101 Dothideomycetes genomes: a test case for predicting lifestyles and emergence of pathogens.</title>
        <authorList>
            <person name="Haridas S."/>
            <person name="Albert R."/>
            <person name="Binder M."/>
            <person name="Bloem J."/>
            <person name="Labutti K."/>
            <person name="Salamov A."/>
            <person name="Andreopoulos B."/>
            <person name="Baker S."/>
            <person name="Barry K."/>
            <person name="Bills G."/>
            <person name="Bluhm B."/>
            <person name="Cannon C."/>
            <person name="Castanera R."/>
            <person name="Culley D."/>
            <person name="Daum C."/>
            <person name="Ezra D."/>
            <person name="Gonzalez J."/>
            <person name="Henrissat B."/>
            <person name="Kuo A."/>
            <person name="Liang C."/>
            <person name="Lipzen A."/>
            <person name="Lutzoni F."/>
            <person name="Magnuson J."/>
            <person name="Mondo S."/>
            <person name="Nolan M."/>
            <person name="Ohm R."/>
            <person name="Pangilinan J."/>
            <person name="Park H.-J."/>
            <person name="Ramirez L."/>
            <person name="Alfaro M."/>
            <person name="Sun H."/>
            <person name="Tritt A."/>
            <person name="Yoshinaga Y."/>
            <person name="Zwiers L.-H."/>
            <person name="Turgeon B."/>
            <person name="Goodwin S."/>
            <person name="Spatafora J."/>
            <person name="Crous P."/>
            <person name="Grigoriev I."/>
        </authorList>
    </citation>
    <scope>NUCLEOTIDE SEQUENCE</scope>
    <source>
        <strain evidence="2">CBS 110217</strain>
    </source>
</reference>
<evidence type="ECO:0000259" key="1">
    <source>
        <dbReference type="Pfam" id="PF01425"/>
    </source>
</evidence>
<dbReference type="Pfam" id="PF01425">
    <property type="entry name" value="Amidase"/>
    <property type="match status" value="1"/>
</dbReference>
<dbReference type="EMBL" id="ML978347">
    <property type="protein sequence ID" value="KAF2023462.1"/>
    <property type="molecule type" value="Genomic_DNA"/>
</dbReference>
<feature type="domain" description="Amidase" evidence="1">
    <location>
        <begin position="26"/>
        <end position="415"/>
    </location>
</feature>
<dbReference type="OrthoDB" id="6428749at2759"/>
<dbReference type="Gene3D" id="3.90.1300.10">
    <property type="entry name" value="Amidase signature (AS) domain"/>
    <property type="match status" value="1"/>
</dbReference>
<proteinExistence type="predicted"/>
<gene>
    <name evidence="2" type="ORF">EK21DRAFT_105296</name>
</gene>
<evidence type="ECO:0000313" key="3">
    <source>
        <dbReference type="Proteomes" id="UP000799777"/>
    </source>
</evidence>
<name>A0A9P4LGD9_9PLEO</name>